<feature type="compositionally biased region" description="Basic and acidic residues" evidence="10">
    <location>
        <begin position="192"/>
        <end position="207"/>
    </location>
</feature>
<feature type="compositionally biased region" description="Basic and acidic residues" evidence="10">
    <location>
        <begin position="162"/>
        <end position="182"/>
    </location>
</feature>
<comment type="subcellular location">
    <subcellularLocation>
        <location evidence="1">Cytoplasm</location>
        <location evidence="1">Cytoskeleton</location>
        <location evidence="1">Microtubule organizing center</location>
        <location evidence="1">Centrosome</location>
        <location evidence="1">Centriole</location>
    </subcellularLocation>
    <subcellularLocation>
        <location evidence="2">Nucleus</location>
    </subcellularLocation>
</comment>
<gene>
    <name evidence="12" type="primary">LOC101847338</name>
</gene>
<dbReference type="RefSeq" id="XP_005097852.1">
    <property type="nucleotide sequence ID" value="XM_005097795.3"/>
</dbReference>
<evidence type="ECO:0000256" key="7">
    <source>
        <dbReference type="ARBA" id="ARBA00023212"/>
    </source>
</evidence>
<evidence type="ECO:0000256" key="5">
    <source>
        <dbReference type="ARBA" id="ARBA00022490"/>
    </source>
</evidence>
<feature type="region of interest" description="Disordered" evidence="10">
    <location>
        <begin position="90"/>
        <end position="213"/>
    </location>
</feature>
<dbReference type="GeneID" id="101847338"/>
<evidence type="ECO:0000256" key="2">
    <source>
        <dbReference type="ARBA" id="ARBA00004123"/>
    </source>
</evidence>
<keyword evidence="6" id="KW-0493">Microtubule</keyword>
<keyword evidence="8" id="KW-0539">Nucleus</keyword>
<evidence type="ECO:0000256" key="1">
    <source>
        <dbReference type="ARBA" id="ARBA00004114"/>
    </source>
</evidence>
<reference evidence="12" key="1">
    <citation type="submission" date="2025-08" db="UniProtKB">
        <authorList>
            <consortium name="RefSeq"/>
        </authorList>
    </citation>
    <scope>IDENTIFICATION</scope>
</reference>
<feature type="region of interest" description="Disordered" evidence="10">
    <location>
        <begin position="26"/>
        <end position="66"/>
    </location>
</feature>
<name>A0ABM0JNI7_APLCA</name>
<comment type="function">
    <text evidence="9">Microtubule-binding protein that negatively regulates centriole duplication. Binds to and stabilizes microtubules.</text>
</comment>
<feature type="compositionally biased region" description="Basic residues" evidence="10">
    <location>
        <begin position="549"/>
        <end position="569"/>
    </location>
</feature>
<evidence type="ECO:0000256" key="9">
    <source>
        <dbReference type="ARBA" id="ARBA00045771"/>
    </source>
</evidence>
<dbReference type="PANTHER" id="PTHR32078">
    <property type="entry name" value="NUCLEAR PROTEIN MDM1"/>
    <property type="match status" value="1"/>
</dbReference>
<evidence type="ECO:0000313" key="11">
    <source>
        <dbReference type="Proteomes" id="UP000694888"/>
    </source>
</evidence>
<keyword evidence="5" id="KW-0963">Cytoplasm</keyword>
<dbReference type="PANTHER" id="PTHR32078:SF1">
    <property type="entry name" value="NUCLEAR PROTEIN MDM1"/>
    <property type="match status" value="1"/>
</dbReference>
<evidence type="ECO:0000256" key="6">
    <source>
        <dbReference type="ARBA" id="ARBA00022701"/>
    </source>
</evidence>
<feature type="region of interest" description="Disordered" evidence="10">
    <location>
        <begin position="321"/>
        <end position="365"/>
    </location>
</feature>
<dbReference type="InterPro" id="IPR029136">
    <property type="entry name" value="MDM1"/>
</dbReference>
<evidence type="ECO:0000256" key="3">
    <source>
        <dbReference type="ARBA" id="ARBA00010494"/>
    </source>
</evidence>
<feature type="compositionally biased region" description="Low complexity" evidence="10">
    <location>
        <begin position="431"/>
        <end position="440"/>
    </location>
</feature>
<accession>A0ABM0JNI7</accession>
<feature type="region of interest" description="Disordered" evidence="10">
    <location>
        <begin position="529"/>
        <end position="651"/>
    </location>
</feature>
<evidence type="ECO:0000256" key="4">
    <source>
        <dbReference type="ARBA" id="ARBA00013508"/>
    </source>
</evidence>
<feature type="compositionally biased region" description="Polar residues" evidence="10">
    <location>
        <begin position="139"/>
        <end position="154"/>
    </location>
</feature>
<feature type="compositionally biased region" description="Basic and acidic residues" evidence="10">
    <location>
        <begin position="571"/>
        <end position="596"/>
    </location>
</feature>
<comment type="similarity">
    <text evidence="3">Belongs to the MDM1 family.</text>
</comment>
<dbReference type="Proteomes" id="UP000694888">
    <property type="component" value="Unplaced"/>
</dbReference>
<dbReference type="Pfam" id="PF15501">
    <property type="entry name" value="MDM1"/>
    <property type="match status" value="1"/>
</dbReference>
<feature type="region of interest" description="Disordered" evidence="10">
    <location>
        <begin position="716"/>
        <end position="754"/>
    </location>
</feature>
<feature type="region of interest" description="Disordered" evidence="10">
    <location>
        <begin position="408"/>
        <end position="440"/>
    </location>
</feature>
<proteinExistence type="inferred from homology"/>
<protein>
    <recommendedName>
        <fullName evidence="4">Nuclear protein MDM1</fullName>
    </recommendedName>
</protein>
<feature type="region of interest" description="Disordered" evidence="10">
    <location>
        <begin position="684"/>
        <end position="703"/>
    </location>
</feature>
<keyword evidence="11" id="KW-1185">Reference proteome</keyword>
<keyword evidence="7" id="KW-0206">Cytoskeleton</keyword>
<feature type="compositionally biased region" description="Acidic residues" evidence="10">
    <location>
        <begin position="352"/>
        <end position="365"/>
    </location>
</feature>
<evidence type="ECO:0000256" key="10">
    <source>
        <dbReference type="SAM" id="MobiDB-lite"/>
    </source>
</evidence>
<evidence type="ECO:0000256" key="8">
    <source>
        <dbReference type="ARBA" id="ARBA00023242"/>
    </source>
</evidence>
<evidence type="ECO:0000313" key="12">
    <source>
        <dbReference type="RefSeq" id="XP_005097852.1"/>
    </source>
</evidence>
<organism evidence="11 12">
    <name type="scientific">Aplysia californica</name>
    <name type="common">California sea hare</name>
    <dbReference type="NCBI Taxonomy" id="6500"/>
    <lineage>
        <taxon>Eukaryota</taxon>
        <taxon>Metazoa</taxon>
        <taxon>Spiralia</taxon>
        <taxon>Lophotrochozoa</taxon>
        <taxon>Mollusca</taxon>
        <taxon>Gastropoda</taxon>
        <taxon>Heterobranchia</taxon>
        <taxon>Euthyneura</taxon>
        <taxon>Tectipleura</taxon>
        <taxon>Aplysiida</taxon>
        <taxon>Aplysioidea</taxon>
        <taxon>Aplysiidae</taxon>
        <taxon>Aplysia</taxon>
    </lineage>
</organism>
<sequence>MPVHFKGASEYKVHYKWMDSFRSKSFQPSQEQAARRAGQISVNSSLTVEPPLQHKKRLEGPPTSLSTNYFSVPSKEMDYALLGQQEKFAPNVRYQPKPSHSGQKIYKNKENFDNAPPPSKQLKMQKRIKPLFKERHPTVSRSPPRQAPTTSTILSPPPAPRVPKESLDIKEALRDKDLKDVLGDQAPPPKEAGVKTRESDAQLEKGRGNNMNEFVQTNMKKGVALSGPEAPAEYALKYKAGVAPPRPVKKFSEYQRQFQWKDGMKASPLLAAEEIVYKSNAELGPYKTDAIPKLSEYRQQFQKWKAPDFAADVNLNVSEKMATAASQQKQEKKRTVAKRSKSAGAVLHQEPEEVDDEMGAEGADSEEQLKTKLLKSHGKIKRLGSEYKANFKSPLRYSYAEGAWRGAAPPQMMPQTSSAENTDANNDKENNNNNNASEEAPLSNWFAEVLELRRRAQEYRKRAQGTHFSREHLVQLMAKQNECWDLHSDGSSTVRALNLETSGAHLRGKEKNLAQTAPADLVDALSHEATEGDSPLMSDVEEAEPQRKEGKKKKGRRGGKSKGGRKSRKMAWLEEQKESVAEQRRQLEETRQREDMKDDDDNDSEGLVGKEGRLPTPLLQGDSSARRHHLDLTTPAVGGAILTCPPSKSSKLIITSRSGDSYVTASDDLPVRGEQKKYNMDKLLTLPAGGKPSPDTHALRDDVAESDQALVTQYIVSPPLPGSEEDKENKGQRKKKSKGQKPGSLTTIKEGYGKTYQPKPFLDLDDIKAGTLDKKDDDVLSVSLMSVASSGSLASEVLERARKRQEFWNKKDS</sequence>